<organism evidence="1 2">
    <name type="scientific">Streptosporangium subroseum</name>
    <dbReference type="NCBI Taxonomy" id="106412"/>
    <lineage>
        <taxon>Bacteria</taxon>
        <taxon>Bacillati</taxon>
        <taxon>Actinomycetota</taxon>
        <taxon>Actinomycetes</taxon>
        <taxon>Streptosporangiales</taxon>
        <taxon>Streptosporangiaceae</taxon>
        <taxon>Streptosporangium</taxon>
    </lineage>
</organism>
<sequence length="61" mass="6750">MKIEKSKIVEMLRSRGDNALAQQADKQLPPQIDTDQHMEQLSKLGLNPQDLTKLAGGLLGH</sequence>
<reference evidence="1 2" key="1">
    <citation type="submission" date="2017-06" db="EMBL/GenBank/DDBJ databases">
        <authorList>
            <person name="Kim H.J."/>
            <person name="Triplett B.A."/>
        </authorList>
    </citation>
    <scope>NUCLEOTIDE SEQUENCE [LARGE SCALE GENOMIC DNA]</scope>
    <source>
        <strain evidence="1 2">CGMCC 4.2132</strain>
    </source>
</reference>
<protein>
    <submittedName>
        <fullName evidence="1">Uncharacterized protein</fullName>
    </submittedName>
</protein>
<keyword evidence="2" id="KW-1185">Reference proteome</keyword>
<dbReference type="Proteomes" id="UP000198282">
    <property type="component" value="Unassembled WGS sequence"/>
</dbReference>
<name>A0A239FN87_9ACTN</name>
<proteinExistence type="predicted"/>
<dbReference type="OrthoDB" id="5196537at2"/>
<evidence type="ECO:0000313" key="1">
    <source>
        <dbReference type="EMBL" id="SNS58406.1"/>
    </source>
</evidence>
<gene>
    <name evidence="1" type="ORF">SAMN05216276_101218</name>
</gene>
<dbReference type="RefSeq" id="WP_089207811.1">
    <property type="nucleotide sequence ID" value="NZ_CP109068.1"/>
</dbReference>
<evidence type="ECO:0000313" key="2">
    <source>
        <dbReference type="Proteomes" id="UP000198282"/>
    </source>
</evidence>
<dbReference type="EMBL" id="FZOD01000012">
    <property type="protein sequence ID" value="SNS58406.1"/>
    <property type="molecule type" value="Genomic_DNA"/>
</dbReference>
<dbReference type="AlphaFoldDB" id="A0A239FN87"/>
<accession>A0A239FN87</accession>